<dbReference type="Gene3D" id="2.60.120.560">
    <property type="entry name" value="Exo-inulinase, domain 1"/>
    <property type="match status" value="1"/>
</dbReference>
<dbReference type="SUPFAM" id="SSF48097">
    <property type="entry name" value="Regulator of G-protein signaling, RGS"/>
    <property type="match status" value="1"/>
</dbReference>
<reference evidence="4 5" key="1">
    <citation type="journal article" date="2023" name="Insect Mol. Biol.">
        <title>Genome sequencing provides insights into the evolution of gene families encoding plant cell wall-degrading enzymes in longhorned beetles.</title>
        <authorList>
            <person name="Shin N.R."/>
            <person name="Okamura Y."/>
            <person name="Kirsch R."/>
            <person name="Pauchet Y."/>
        </authorList>
    </citation>
    <scope>NUCLEOTIDE SEQUENCE [LARGE SCALE GENOMIC DNA]</scope>
    <source>
        <strain evidence="4">EAD_L_NR</strain>
    </source>
</reference>
<dbReference type="SUPFAM" id="SSF49899">
    <property type="entry name" value="Concanavalin A-like lectins/glucanases"/>
    <property type="match status" value="1"/>
</dbReference>
<feature type="compositionally biased region" description="Basic and acidic residues" evidence="2">
    <location>
        <begin position="582"/>
        <end position="607"/>
    </location>
</feature>
<dbReference type="SMART" id="SM00315">
    <property type="entry name" value="RGS"/>
    <property type="match status" value="1"/>
</dbReference>
<dbReference type="Pfam" id="PF08244">
    <property type="entry name" value="Glyco_hydro_32C"/>
    <property type="match status" value="1"/>
</dbReference>
<feature type="compositionally biased region" description="Low complexity" evidence="2">
    <location>
        <begin position="565"/>
        <end position="580"/>
    </location>
</feature>
<evidence type="ECO:0000313" key="5">
    <source>
        <dbReference type="Proteomes" id="UP001159042"/>
    </source>
</evidence>
<dbReference type="GO" id="GO:0005886">
    <property type="term" value="C:plasma membrane"/>
    <property type="evidence" value="ECO:0007669"/>
    <property type="project" value="TreeGrafter"/>
</dbReference>
<dbReference type="InterPro" id="IPR047016">
    <property type="entry name" value="RGS6/7/9/11"/>
</dbReference>
<feature type="compositionally biased region" description="Basic and acidic residues" evidence="2">
    <location>
        <begin position="540"/>
        <end position="549"/>
    </location>
</feature>
<dbReference type="GO" id="GO:0008277">
    <property type="term" value="P:regulation of G protein-coupled receptor signaling pathway"/>
    <property type="evidence" value="ECO:0007669"/>
    <property type="project" value="InterPro"/>
</dbReference>
<dbReference type="InterPro" id="IPR044926">
    <property type="entry name" value="RGS_subdomain_2"/>
</dbReference>
<feature type="region of interest" description="Disordered" evidence="2">
    <location>
        <begin position="430"/>
        <end position="456"/>
    </location>
</feature>
<dbReference type="GO" id="GO:0043005">
    <property type="term" value="C:neuron projection"/>
    <property type="evidence" value="ECO:0007669"/>
    <property type="project" value="TreeGrafter"/>
</dbReference>
<dbReference type="Pfam" id="PF00615">
    <property type="entry name" value="RGS"/>
    <property type="match status" value="1"/>
</dbReference>
<dbReference type="FunFam" id="1.10.167.10:FF:000001">
    <property type="entry name" value="Putative regulator of g-protein signaling 12"/>
    <property type="match status" value="1"/>
</dbReference>
<dbReference type="PRINTS" id="PR01301">
    <property type="entry name" value="RGSPROTEIN"/>
</dbReference>
<dbReference type="GO" id="GO:0005737">
    <property type="term" value="C:cytoplasm"/>
    <property type="evidence" value="ECO:0007669"/>
    <property type="project" value="TreeGrafter"/>
</dbReference>
<dbReference type="PANTHER" id="PTHR45746:SF5">
    <property type="entry name" value="REGULATOR OF G-PROTEIN SIGNALING 7"/>
    <property type="match status" value="1"/>
</dbReference>
<protein>
    <recommendedName>
        <fullName evidence="3">RGS domain-containing protein</fullName>
    </recommendedName>
</protein>
<dbReference type="Gene3D" id="1.10.167.10">
    <property type="entry name" value="Regulator of G-protein Signalling 4, domain 2"/>
    <property type="match status" value="1"/>
</dbReference>
<keyword evidence="1" id="KW-0734">Signal transduction inhibitor</keyword>
<evidence type="ECO:0000259" key="3">
    <source>
        <dbReference type="PROSITE" id="PS50132"/>
    </source>
</evidence>
<dbReference type="GO" id="GO:0009968">
    <property type="term" value="P:negative regulation of signal transduction"/>
    <property type="evidence" value="ECO:0007669"/>
    <property type="project" value="UniProtKB-KW"/>
</dbReference>
<evidence type="ECO:0000313" key="4">
    <source>
        <dbReference type="EMBL" id="KAJ8913835.1"/>
    </source>
</evidence>
<feature type="region of interest" description="Disordered" evidence="2">
    <location>
        <begin position="357"/>
        <end position="388"/>
    </location>
</feature>
<keyword evidence="5" id="KW-1185">Reference proteome</keyword>
<proteinExistence type="predicted"/>
<dbReference type="InterPro" id="IPR016137">
    <property type="entry name" value="RGS"/>
</dbReference>
<name>A0AAV8VIL9_9CUCU</name>
<dbReference type="AlphaFoldDB" id="A0AAV8VIL9"/>
<accession>A0AAV8VIL9</accession>
<evidence type="ECO:0000256" key="2">
    <source>
        <dbReference type="SAM" id="MobiDB-lite"/>
    </source>
</evidence>
<dbReference type="InterPro" id="IPR036305">
    <property type="entry name" value="RGS_sf"/>
</dbReference>
<feature type="compositionally biased region" description="Low complexity" evidence="2">
    <location>
        <begin position="617"/>
        <end position="632"/>
    </location>
</feature>
<dbReference type="InterPro" id="IPR013320">
    <property type="entry name" value="ConA-like_dom_sf"/>
</dbReference>
<feature type="domain" description="RGS" evidence="3">
    <location>
        <begin position="192"/>
        <end position="305"/>
    </location>
</feature>
<dbReference type="PANTHER" id="PTHR45746">
    <property type="entry name" value="LP21163P"/>
    <property type="match status" value="1"/>
</dbReference>
<dbReference type="InterPro" id="IPR013189">
    <property type="entry name" value="Glyco_hydro_32_C"/>
</dbReference>
<organism evidence="4 5">
    <name type="scientific">Exocentrus adspersus</name>
    <dbReference type="NCBI Taxonomy" id="1586481"/>
    <lineage>
        <taxon>Eukaryota</taxon>
        <taxon>Metazoa</taxon>
        <taxon>Ecdysozoa</taxon>
        <taxon>Arthropoda</taxon>
        <taxon>Hexapoda</taxon>
        <taxon>Insecta</taxon>
        <taxon>Pterygota</taxon>
        <taxon>Neoptera</taxon>
        <taxon>Endopterygota</taxon>
        <taxon>Coleoptera</taxon>
        <taxon>Polyphaga</taxon>
        <taxon>Cucujiformia</taxon>
        <taxon>Chrysomeloidea</taxon>
        <taxon>Cerambycidae</taxon>
        <taxon>Lamiinae</taxon>
        <taxon>Acanthocinini</taxon>
        <taxon>Exocentrus</taxon>
    </lineage>
</organism>
<evidence type="ECO:0000256" key="1">
    <source>
        <dbReference type="ARBA" id="ARBA00022700"/>
    </source>
</evidence>
<dbReference type="GO" id="GO:0005096">
    <property type="term" value="F:GTPase activator activity"/>
    <property type="evidence" value="ECO:0007669"/>
    <property type="project" value="TreeGrafter"/>
</dbReference>
<feature type="region of interest" description="Disordered" evidence="2">
    <location>
        <begin position="503"/>
        <end position="656"/>
    </location>
</feature>
<feature type="compositionally biased region" description="Low complexity" evidence="2">
    <location>
        <begin position="523"/>
        <end position="532"/>
    </location>
</feature>
<dbReference type="Proteomes" id="UP001159042">
    <property type="component" value="Unassembled WGS sequence"/>
</dbReference>
<gene>
    <name evidence="4" type="ORF">NQ315_003744</name>
</gene>
<dbReference type="EMBL" id="JANEYG010000086">
    <property type="protein sequence ID" value="KAJ8913835.1"/>
    <property type="molecule type" value="Genomic_DNA"/>
</dbReference>
<sequence>MTLPRELRIVDGALVQTPIAEIATFYKPVVVYEDVTLKQETARYYQISGEIGILDLEADLKGCETVSIMLRNYNEENTVLAYNTNTAELILDRSNSGLNITGEEDRQVFSRKVKVPLDDNVLRLQVFLDVSSVEILVNDGKESLTATIYPTKKPSDLISFQVKGTIAFKRLAFSDILVEVPTEKRVRRWALSMEELVSDPTGLQEFTNYLRKEYSHENIRFWMAVNDLRRSAQSQILWKVQEIFEEFLAPGAPCEINIDGKTMEKVHQEMKTPSRFTFDAAQEHVYTLLLKKRLFIRSEYYKNLLATGIQPSQKKRFFGFGQTKKKASTSTAPNQQLLQQQASQGTVVMCGALSKRRGSDRSLSGSAHELAVSGVKDPKVPHSHSQSNLSDIPYRGDLACIQKAPAATAPSPVKKPSIAIVAGASTSEDVCPWEAAPPEPRSRKNSTQLDSGSSSSDISVAVAEVAEKVQRSCVLTQQHTVDEGRKLSANICEAPRRASVSVPIMHSTGEGAKRKVSSFEDNSSAATSTSSSVLVIPSDTDNKPEEKPSTAKTLKKNHSLAKTTPSSVAPIISVSSVVDDSPSDRKEAKEEEATAEKGGDREKKIEEVACCSQEPLAPLAEPDSESPASEFPPSEPGEAEAEGEAKSNDVCPWEDE</sequence>
<comment type="caution">
    <text evidence="4">The sequence shown here is derived from an EMBL/GenBank/DDBJ whole genome shotgun (WGS) entry which is preliminary data.</text>
</comment>
<dbReference type="PROSITE" id="PS50132">
    <property type="entry name" value="RGS"/>
    <property type="match status" value="1"/>
</dbReference>